<protein>
    <recommendedName>
        <fullName evidence="2">C2H2-type domain-containing protein</fullName>
    </recommendedName>
</protein>
<sequence length="123" mass="14098">DEVFMAAQDAVGAHRDSQVADEKLPESADEKLPESADVVLESTDFEPKIVDVWPTRDVAPAIIFPVKKRRPQDRHFECDICFLKFVHKKHLDSHYVDYHKENVISFNIKPKILSPKPIDSESD</sequence>
<organism evidence="3">
    <name type="scientific">Clastoptera arizonana</name>
    <name type="common">Arizona spittle bug</name>
    <dbReference type="NCBI Taxonomy" id="38151"/>
    <lineage>
        <taxon>Eukaryota</taxon>
        <taxon>Metazoa</taxon>
        <taxon>Ecdysozoa</taxon>
        <taxon>Arthropoda</taxon>
        <taxon>Hexapoda</taxon>
        <taxon>Insecta</taxon>
        <taxon>Pterygota</taxon>
        <taxon>Neoptera</taxon>
        <taxon>Paraneoptera</taxon>
        <taxon>Hemiptera</taxon>
        <taxon>Auchenorrhyncha</taxon>
        <taxon>Cercopoidea</taxon>
        <taxon>Clastopteridae</taxon>
        <taxon>Clastoptera</taxon>
    </lineage>
</organism>
<dbReference type="PROSITE" id="PS00028">
    <property type="entry name" value="ZINC_FINGER_C2H2_1"/>
    <property type="match status" value="1"/>
</dbReference>
<accession>A0A1B6ECQ9</accession>
<dbReference type="InterPro" id="IPR013087">
    <property type="entry name" value="Znf_C2H2_type"/>
</dbReference>
<proteinExistence type="predicted"/>
<evidence type="ECO:0000259" key="2">
    <source>
        <dbReference type="PROSITE" id="PS00028"/>
    </source>
</evidence>
<dbReference type="EMBL" id="GEDC01001570">
    <property type="protein sequence ID" value="JAS35728.1"/>
    <property type="molecule type" value="Transcribed_RNA"/>
</dbReference>
<gene>
    <name evidence="3" type="ORF">g.913</name>
</gene>
<dbReference type="AlphaFoldDB" id="A0A1B6ECQ9"/>
<evidence type="ECO:0000256" key="1">
    <source>
        <dbReference type="SAM" id="MobiDB-lite"/>
    </source>
</evidence>
<feature type="region of interest" description="Disordered" evidence="1">
    <location>
        <begin position="8"/>
        <end position="33"/>
    </location>
</feature>
<feature type="domain" description="C2H2-type" evidence="2">
    <location>
        <begin position="78"/>
        <end position="99"/>
    </location>
</feature>
<reference evidence="3" key="1">
    <citation type="submission" date="2015-12" db="EMBL/GenBank/DDBJ databases">
        <title>De novo transcriptome assembly of four potential Pierce s Disease insect vectors from Arizona vineyards.</title>
        <authorList>
            <person name="Tassone E.E."/>
        </authorList>
    </citation>
    <scope>NUCLEOTIDE SEQUENCE</scope>
</reference>
<name>A0A1B6ECQ9_9HEMI</name>
<evidence type="ECO:0000313" key="3">
    <source>
        <dbReference type="EMBL" id="JAS35728.1"/>
    </source>
</evidence>
<feature type="compositionally biased region" description="Basic and acidic residues" evidence="1">
    <location>
        <begin position="12"/>
        <end position="33"/>
    </location>
</feature>
<feature type="non-terminal residue" evidence="3">
    <location>
        <position position="1"/>
    </location>
</feature>